<feature type="signal peptide" evidence="1">
    <location>
        <begin position="1"/>
        <end position="21"/>
    </location>
</feature>
<keyword evidence="2" id="KW-0812">Transmembrane</keyword>
<evidence type="ECO:0000313" key="3">
    <source>
        <dbReference type="Proteomes" id="UP000049455"/>
    </source>
</evidence>
<dbReference type="InterPro" id="IPR019613">
    <property type="entry name" value="DUF4198"/>
</dbReference>
<proteinExistence type="predicted"/>
<protein>
    <submittedName>
        <fullName evidence="2">Nickel uptake substrate-specific transmembrane region</fullName>
    </submittedName>
</protein>
<dbReference type="RefSeq" id="WP_055663620.1">
    <property type="nucleotide sequence ID" value="NZ_CYPR01000142.1"/>
</dbReference>
<dbReference type="Proteomes" id="UP000049455">
    <property type="component" value="Unassembled WGS sequence"/>
</dbReference>
<dbReference type="EMBL" id="CYPR01000142">
    <property type="protein sequence ID" value="CUH39430.1"/>
    <property type="molecule type" value="Genomic_DNA"/>
</dbReference>
<keyword evidence="1" id="KW-0732">Signal</keyword>
<organism evidence="2 3">
    <name type="scientific">Jannaschia seosinensis</name>
    <dbReference type="NCBI Taxonomy" id="313367"/>
    <lineage>
        <taxon>Bacteria</taxon>
        <taxon>Pseudomonadati</taxon>
        <taxon>Pseudomonadota</taxon>
        <taxon>Alphaproteobacteria</taxon>
        <taxon>Rhodobacterales</taxon>
        <taxon>Roseobacteraceae</taxon>
        <taxon>Jannaschia</taxon>
    </lineage>
</organism>
<name>A0A0M7B9M8_9RHOB</name>
<sequence>MKALFSVVLTAMCITGGAVQAHEFWIEAEDYTVDPGATVTASFRNGEELSGAALSYIPGRSSRFDMVVDGVMRPVPARIGDNPAFAVPDLPEGLLIVIHETTDRFVTYQEWEKWVSFTEHKDIAAGQTEHVARGLPQEGFRESYRRFAKALIAVGEGAGEDRAFGLRTEFVAEANPYTDDLSDGLPVRILLDGAPKAGAQIELFDKDADGGVTVTLHRADAEGRAVLPVRAGHEYLLDSVTLLPLEPEASDDPVWRTLWAALTFAVPEA</sequence>
<keyword evidence="3" id="KW-1185">Reference proteome</keyword>
<dbReference type="Pfam" id="PF10670">
    <property type="entry name" value="DUF4198"/>
    <property type="match status" value="1"/>
</dbReference>
<feature type="chain" id="PRO_5005809979" evidence="1">
    <location>
        <begin position="22"/>
        <end position="269"/>
    </location>
</feature>
<accession>A0A0M7B9M8</accession>
<evidence type="ECO:0000256" key="1">
    <source>
        <dbReference type="SAM" id="SignalP"/>
    </source>
</evidence>
<dbReference type="AlphaFoldDB" id="A0A0M7B9M8"/>
<gene>
    <name evidence="2" type="ORF">JSE7799_02157</name>
</gene>
<evidence type="ECO:0000313" key="2">
    <source>
        <dbReference type="EMBL" id="CUH39430.1"/>
    </source>
</evidence>
<dbReference type="OrthoDB" id="581894at2"/>
<keyword evidence="2" id="KW-0472">Membrane</keyword>
<reference evidence="2 3" key="1">
    <citation type="submission" date="2015-09" db="EMBL/GenBank/DDBJ databases">
        <authorList>
            <person name="Jackson K.R."/>
            <person name="Lunt B.L."/>
            <person name="Fisher J.N.B."/>
            <person name="Gardner A.V."/>
            <person name="Bailey M.E."/>
            <person name="Deus L.M."/>
            <person name="Earl A.S."/>
            <person name="Gibby P.D."/>
            <person name="Hartmann K.A."/>
            <person name="Liu J.E."/>
            <person name="Manci A.M."/>
            <person name="Nielsen D.A."/>
            <person name="Solomon M.B."/>
            <person name="Breakwell D.P."/>
            <person name="Burnett S.H."/>
            <person name="Grose J.H."/>
        </authorList>
    </citation>
    <scope>NUCLEOTIDE SEQUENCE [LARGE SCALE GENOMIC DNA]</scope>
    <source>
        <strain evidence="2 3">CECT 7799</strain>
    </source>
</reference>
<dbReference type="STRING" id="313367.JSE7799_02157"/>